<reference evidence="2" key="1">
    <citation type="submission" date="2023-06" db="EMBL/GenBank/DDBJ databases">
        <authorList>
            <consortium name="Lawrence Berkeley National Laboratory"/>
            <person name="Ahrendt S."/>
            <person name="Sahu N."/>
            <person name="Indic B."/>
            <person name="Wong-Bajracharya J."/>
            <person name="Merenyi Z."/>
            <person name="Ke H.-M."/>
            <person name="Monk M."/>
            <person name="Kocsube S."/>
            <person name="Drula E."/>
            <person name="Lipzen A."/>
            <person name="Balint B."/>
            <person name="Henrissat B."/>
            <person name="Andreopoulos B."/>
            <person name="Martin F.M."/>
            <person name="Harder C.B."/>
            <person name="Rigling D."/>
            <person name="Ford K.L."/>
            <person name="Foster G.D."/>
            <person name="Pangilinan J."/>
            <person name="Papanicolaou A."/>
            <person name="Barry K."/>
            <person name="LaButti K."/>
            <person name="Viragh M."/>
            <person name="Koriabine M."/>
            <person name="Yan M."/>
            <person name="Riley R."/>
            <person name="Champramary S."/>
            <person name="Plett K.L."/>
            <person name="Tsai I.J."/>
            <person name="Slot J."/>
            <person name="Sipos G."/>
            <person name="Plett J."/>
            <person name="Nagy L.G."/>
            <person name="Grigoriev I.V."/>
        </authorList>
    </citation>
    <scope>NUCLEOTIDE SEQUENCE</scope>
    <source>
        <strain evidence="2">CCBAS 213</strain>
    </source>
</reference>
<evidence type="ECO:0000313" key="3">
    <source>
        <dbReference type="Proteomes" id="UP001175211"/>
    </source>
</evidence>
<sequence length="381" mass="42210">MVHHSQDPRELRSVAKRTLEEPENGGQSKKPKILGDEQDTDQKVESNSKTTPNSNPKTTPMKPSALPSKEVVDFAVTGVQLPVEVTALPGVSYYGVDVDTGEKVAVGTVPMKTHCAATLSKIKRILSSYILMPSYPTLSNIFTSNPKDFQLNVVGRNSKNKSWHIGTTESDSHTATFYVTGRILQSNLTLDDDTKTISIHIIERFWPQIAAFIAEVANVDILAVPMKDGGLCFSTYKKGIVDYKSSKCFPRKGDHGLDVRSWKSNVPAFDGCANFRLKDYFLLPKLRGGEIAQYSTAVIIFTISKFKLKHGMRIGFNVQSVVALVDWVSADWTKDLDPKWHESMMDESALGVTHVVDYDFTQDDEDEGQPSDEDDSDVGVL</sequence>
<protein>
    <submittedName>
        <fullName evidence="2">Uncharacterized protein</fullName>
    </submittedName>
</protein>
<feature type="region of interest" description="Disordered" evidence="1">
    <location>
        <begin position="361"/>
        <end position="381"/>
    </location>
</feature>
<keyword evidence="3" id="KW-1185">Reference proteome</keyword>
<comment type="caution">
    <text evidence="2">The sequence shown here is derived from an EMBL/GenBank/DDBJ whole genome shotgun (WGS) entry which is preliminary data.</text>
</comment>
<feature type="compositionally biased region" description="Low complexity" evidence="1">
    <location>
        <begin position="47"/>
        <end position="63"/>
    </location>
</feature>
<dbReference type="RefSeq" id="XP_060339254.1">
    <property type="nucleotide sequence ID" value="XM_060476245.1"/>
</dbReference>
<dbReference type="EMBL" id="JAUEPS010000001">
    <property type="protein sequence ID" value="KAK0469461.1"/>
    <property type="molecule type" value="Genomic_DNA"/>
</dbReference>
<name>A0AA39NPM8_ARMTA</name>
<feature type="compositionally biased region" description="Basic and acidic residues" evidence="1">
    <location>
        <begin position="1"/>
        <end position="20"/>
    </location>
</feature>
<gene>
    <name evidence="2" type="ORF">EV420DRAFT_1633884</name>
</gene>
<evidence type="ECO:0000256" key="1">
    <source>
        <dbReference type="SAM" id="MobiDB-lite"/>
    </source>
</evidence>
<organism evidence="2 3">
    <name type="scientific">Armillaria tabescens</name>
    <name type="common">Ringless honey mushroom</name>
    <name type="synonym">Agaricus tabescens</name>
    <dbReference type="NCBI Taxonomy" id="1929756"/>
    <lineage>
        <taxon>Eukaryota</taxon>
        <taxon>Fungi</taxon>
        <taxon>Dikarya</taxon>
        <taxon>Basidiomycota</taxon>
        <taxon>Agaricomycotina</taxon>
        <taxon>Agaricomycetes</taxon>
        <taxon>Agaricomycetidae</taxon>
        <taxon>Agaricales</taxon>
        <taxon>Marasmiineae</taxon>
        <taxon>Physalacriaceae</taxon>
        <taxon>Desarmillaria</taxon>
    </lineage>
</organism>
<feature type="region of interest" description="Disordered" evidence="1">
    <location>
        <begin position="1"/>
        <end position="66"/>
    </location>
</feature>
<dbReference type="AlphaFoldDB" id="A0AA39NPM8"/>
<dbReference type="Proteomes" id="UP001175211">
    <property type="component" value="Unassembled WGS sequence"/>
</dbReference>
<accession>A0AA39NPM8</accession>
<proteinExistence type="predicted"/>
<evidence type="ECO:0000313" key="2">
    <source>
        <dbReference type="EMBL" id="KAK0469461.1"/>
    </source>
</evidence>
<dbReference type="GeneID" id="85359793"/>